<dbReference type="EMBL" id="NBNE01000072">
    <property type="protein sequence ID" value="OWZ23309.1"/>
    <property type="molecule type" value="Genomic_DNA"/>
</dbReference>
<reference evidence="2" key="1">
    <citation type="submission" date="2017-03" db="EMBL/GenBank/DDBJ databases">
        <title>Phytopthora megakarya and P. palmivora, two closely related causual agents of cacao black pod achieved similar genome size and gene model numbers by different mechanisms.</title>
        <authorList>
            <person name="Ali S."/>
            <person name="Shao J."/>
            <person name="Larry D.J."/>
            <person name="Kronmiller B."/>
            <person name="Shen D."/>
            <person name="Strem M.D."/>
            <person name="Melnick R.L."/>
            <person name="Guiltinan M.J."/>
            <person name="Tyler B.M."/>
            <person name="Meinhardt L.W."/>
            <person name="Bailey B.A."/>
        </authorList>
    </citation>
    <scope>NUCLEOTIDE SEQUENCE [LARGE SCALE GENOMIC DNA]</scope>
    <source>
        <strain evidence="2">zdho120</strain>
    </source>
</reference>
<keyword evidence="2" id="KW-1185">Reference proteome</keyword>
<organism evidence="1 2">
    <name type="scientific">Phytophthora megakarya</name>
    <dbReference type="NCBI Taxonomy" id="4795"/>
    <lineage>
        <taxon>Eukaryota</taxon>
        <taxon>Sar</taxon>
        <taxon>Stramenopiles</taxon>
        <taxon>Oomycota</taxon>
        <taxon>Peronosporomycetes</taxon>
        <taxon>Peronosporales</taxon>
        <taxon>Peronosporaceae</taxon>
        <taxon>Phytophthora</taxon>
    </lineage>
</organism>
<dbReference type="OrthoDB" id="101103at2759"/>
<dbReference type="Proteomes" id="UP000198211">
    <property type="component" value="Unassembled WGS sequence"/>
</dbReference>
<dbReference type="AlphaFoldDB" id="A0A225X249"/>
<name>A0A225X249_9STRA</name>
<accession>A0A225X249</accession>
<gene>
    <name evidence="1" type="ORF">PHMEG_0001817</name>
</gene>
<sequence length="134" mass="15011">MCFQFGSCSYWHDTRYVVWKKLAAKQYAVYYESDKCNAKGEYNFVSTLKDPAGGSYTFKKGTRSIRSMMVGVVSGSSAKPSITYLDNCPSNKENTTLNQTDIYVSSGSGDHEYGLSSNWFDEIPEPTSNESTRI</sequence>
<evidence type="ECO:0000313" key="2">
    <source>
        <dbReference type="Proteomes" id="UP000198211"/>
    </source>
</evidence>
<protein>
    <submittedName>
        <fullName evidence="1">Uncharacterized protein</fullName>
    </submittedName>
</protein>
<evidence type="ECO:0000313" key="1">
    <source>
        <dbReference type="EMBL" id="OWZ23309.1"/>
    </source>
</evidence>
<proteinExistence type="predicted"/>
<comment type="caution">
    <text evidence="1">The sequence shown here is derived from an EMBL/GenBank/DDBJ whole genome shotgun (WGS) entry which is preliminary data.</text>
</comment>